<reference evidence="2" key="1">
    <citation type="journal article" date="2021" name="Proc. Natl. Acad. Sci. U.S.A.">
        <title>A Catalog of Tens of Thousands of Viruses from Human Metagenomes Reveals Hidden Associations with Chronic Diseases.</title>
        <authorList>
            <person name="Tisza M.J."/>
            <person name="Buck C.B."/>
        </authorList>
    </citation>
    <scope>NUCLEOTIDE SEQUENCE</scope>
    <source>
        <strain evidence="2">CteDy1</strain>
    </source>
</reference>
<name>A0A8S5V3X6_9CAUD</name>
<keyword evidence="1" id="KW-0175">Coiled coil</keyword>
<protein>
    <submittedName>
        <fullName evidence="2">Uncharacterized protein</fullName>
    </submittedName>
</protein>
<evidence type="ECO:0000256" key="1">
    <source>
        <dbReference type="SAM" id="Coils"/>
    </source>
</evidence>
<proteinExistence type="predicted"/>
<accession>A0A8S5V3X6</accession>
<dbReference type="EMBL" id="BK016192">
    <property type="protein sequence ID" value="DAG01396.1"/>
    <property type="molecule type" value="Genomic_DNA"/>
</dbReference>
<sequence length="97" mass="11048">MYPLFRLRNVTQRESGTVFFFRRLTQLHMSKLAPTTHQLSKKFIGYGHYELTISSSEGTKTIVTGNVDLIERLNSEIEKEKEEATAEAIALVLESSL</sequence>
<feature type="coiled-coil region" evidence="1">
    <location>
        <begin position="67"/>
        <end position="94"/>
    </location>
</feature>
<organism evidence="2">
    <name type="scientific">Siphoviridae sp. cteDy1</name>
    <dbReference type="NCBI Taxonomy" id="2825587"/>
    <lineage>
        <taxon>Viruses</taxon>
        <taxon>Duplodnaviria</taxon>
        <taxon>Heunggongvirae</taxon>
        <taxon>Uroviricota</taxon>
        <taxon>Caudoviricetes</taxon>
    </lineage>
</organism>
<evidence type="ECO:0000313" key="2">
    <source>
        <dbReference type="EMBL" id="DAG01396.1"/>
    </source>
</evidence>